<evidence type="ECO:0000313" key="3">
    <source>
        <dbReference type="Proteomes" id="UP000185568"/>
    </source>
</evidence>
<evidence type="ECO:0000313" key="2">
    <source>
        <dbReference type="EMBL" id="OLN23955.1"/>
    </source>
</evidence>
<dbReference type="Proteomes" id="UP000185568">
    <property type="component" value="Unassembled WGS sequence"/>
</dbReference>
<sequence>MLEIPLLEEIKNLIALKREGDYWDFKENHYENNANLLHDIICMANNRADRDGYIILGVSDNFVIKGTEGDTNRKNQQNLIDFLKDKQFAGGVRPTIEMHSLQVDKCSIDVIIIKNTTDTPYYLNSEFKCKGRVLKAYHIYTRIGDTNTNIDKSADINHVEYLWKKRFLLNKPPLEQIKNKLRNKEEWRQKADVYYNIYSPEFTVCLLSNYEEKKPVFYSYLMTNQQTYYGILELRYFGTNLYSQEFAVLDSGRYTTVVPNSGFIGERHSTNGMFYYRYFIKDSLEYILHEFLSTNDDEALWARSSLYDGIIIYKNIVEKELFEEFLDSNRMLLEELIDKKEDSISWDESDNLLEKKDVQIKLKTAKVFNQLLREYRNGDI</sequence>
<name>A0A1Q8Q9L2_9BACI</name>
<dbReference type="InterPro" id="IPR007421">
    <property type="entry name" value="Schlafen_AlbA_2_dom"/>
</dbReference>
<organism evidence="2 3">
    <name type="scientific">Domibacillus antri</name>
    <dbReference type="NCBI Taxonomy" id="1714264"/>
    <lineage>
        <taxon>Bacteria</taxon>
        <taxon>Bacillati</taxon>
        <taxon>Bacillota</taxon>
        <taxon>Bacilli</taxon>
        <taxon>Bacillales</taxon>
        <taxon>Bacillaceae</taxon>
        <taxon>Domibacillus</taxon>
    </lineage>
</organism>
<evidence type="ECO:0000259" key="1">
    <source>
        <dbReference type="Pfam" id="PF04326"/>
    </source>
</evidence>
<dbReference type="AlphaFoldDB" id="A0A1Q8Q9L2"/>
<dbReference type="Gene3D" id="3.30.950.30">
    <property type="entry name" value="Schlafen, AAA domain"/>
    <property type="match status" value="1"/>
</dbReference>
<dbReference type="STRING" id="1714264.BTO30_00565"/>
<keyword evidence="3" id="KW-1185">Reference proteome</keyword>
<reference evidence="2 3" key="1">
    <citation type="submission" date="2016-12" db="EMBL/GenBank/DDBJ databases">
        <title>Domibacillus antri genome sequencing.</title>
        <authorList>
            <person name="Verma A."/>
            <person name="Krishnamurthi S."/>
        </authorList>
    </citation>
    <scope>NUCLEOTIDE SEQUENCE [LARGE SCALE GENOMIC DNA]</scope>
    <source>
        <strain evidence="2 3">XD80</strain>
    </source>
</reference>
<dbReference type="Pfam" id="PF04326">
    <property type="entry name" value="SLFN_AlbA_2"/>
    <property type="match status" value="1"/>
</dbReference>
<accession>A0A1Q8Q9L2</accession>
<feature type="domain" description="Schlafen AlbA-2" evidence="1">
    <location>
        <begin position="19"/>
        <end position="150"/>
    </location>
</feature>
<gene>
    <name evidence="2" type="ORF">BTO30_00565</name>
</gene>
<dbReference type="InterPro" id="IPR038461">
    <property type="entry name" value="Schlafen_AlbA_2_dom_sf"/>
</dbReference>
<protein>
    <recommendedName>
        <fullName evidence="1">Schlafen AlbA-2 domain-containing protein</fullName>
    </recommendedName>
</protein>
<dbReference type="EMBL" id="MSDU01000003">
    <property type="protein sequence ID" value="OLN23955.1"/>
    <property type="molecule type" value="Genomic_DNA"/>
</dbReference>
<dbReference type="OrthoDB" id="869451at2"/>
<comment type="caution">
    <text evidence="2">The sequence shown here is derived from an EMBL/GenBank/DDBJ whole genome shotgun (WGS) entry which is preliminary data.</text>
</comment>
<proteinExistence type="predicted"/>
<dbReference type="RefSeq" id="WP_075396772.1">
    <property type="nucleotide sequence ID" value="NZ_MSDU01000003.1"/>
</dbReference>